<reference evidence="3" key="1">
    <citation type="submission" date="2017-09" db="EMBL/GenBank/DDBJ databases">
        <title>Depth-based differentiation of microbial function through sediment-hosted aquifers and enrichment of novel symbionts in the deep terrestrial subsurface.</title>
        <authorList>
            <person name="Probst A.J."/>
            <person name="Ladd B."/>
            <person name="Jarett J.K."/>
            <person name="Geller-Mcgrath D.E."/>
            <person name="Sieber C.M.K."/>
            <person name="Emerson J.B."/>
            <person name="Anantharaman K."/>
            <person name="Thomas B.C."/>
            <person name="Malmstrom R."/>
            <person name="Stieglmeier M."/>
            <person name="Klingl A."/>
            <person name="Woyke T."/>
            <person name="Ryan C.M."/>
            <person name="Banfield J.F."/>
        </authorList>
    </citation>
    <scope>NUCLEOTIDE SEQUENCE [LARGE SCALE GENOMIC DNA]</scope>
</reference>
<dbReference type="Proteomes" id="UP000231252">
    <property type="component" value="Unassembled WGS sequence"/>
</dbReference>
<feature type="transmembrane region" description="Helical" evidence="1">
    <location>
        <begin position="6"/>
        <end position="25"/>
    </location>
</feature>
<keyword evidence="1" id="KW-0812">Transmembrane</keyword>
<dbReference type="Gene3D" id="1.10.4030.10">
    <property type="entry name" value="Porin chaperone SurA, peptide-binding domain"/>
    <property type="match status" value="1"/>
</dbReference>
<evidence type="ECO:0000313" key="2">
    <source>
        <dbReference type="EMBL" id="PIS22004.1"/>
    </source>
</evidence>
<dbReference type="SUPFAM" id="SSF109998">
    <property type="entry name" value="Triger factor/SurA peptide-binding domain-like"/>
    <property type="match status" value="1"/>
</dbReference>
<evidence type="ECO:0000256" key="1">
    <source>
        <dbReference type="SAM" id="Phobius"/>
    </source>
</evidence>
<name>A0A2H0XAQ2_UNCKA</name>
<evidence type="ECO:0008006" key="4">
    <source>
        <dbReference type="Google" id="ProtNLM"/>
    </source>
</evidence>
<gene>
    <name evidence="2" type="ORF">COT50_04450</name>
</gene>
<keyword evidence="1" id="KW-1133">Transmembrane helix</keyword>
<dbReference type="AlphaFoldDB" id="A0A2H0XAQ2"/>
<dbReference type="EMBL" id="PEYU01000099">
    <property type="protein sequence ID" value="PIS22004.1"/>
    <property type="molecule type" value="Genomic_DNA"/>
</dbReference>
<comment type="caution">
    <text evidence="2">The sequence shown here is derived from an EMBL/GenBank/DDBJ whole genome shotgun (WGS) entry which is preliminary data.</text>
</comment>
<protein>
    <recommendedName>
        <fullName evidence="4">PpiC domain-containing protein</fullName>
    </recommendedName>
</protein>
<accession>A0A2H0XAQ2</accession>
<organism evidence="2 3">
    <name type="scientific">candidate division WWE3 bacterium CG08_land_8_20_14_0_20_41_10</name>
    <dbReference type="NCBI Taxonomy" id="1975085"/>
    <lineage>
        <taxon>Bacteria</taxon>
        <taxon>Katanobacteria</taxon>
    </lineage>
</organism>
<sequence length="209" mass="22624">MKLPKLGPIIFVLIIPLGILVGYFFSNIKGFVTSGSKGVLTPINKLFYVAKVNGVGISKGEWGKMLKVRYGKNAASELIDIYTVKGELKKAGISVSEEEINAELAVIEKQLAGQSLESLLAQQGRTLSDFRKDISLQVGMKKLLSGKVVIADADVDAYIVSAGASLEGTTDAEKRASAKKALVDQKLSEEINKWFTNLQGTVKVENYLE</sequence>
<keyword evidence="1" id="KW-0472">Membrane</keyword>
<evidence type="ECO:0000313" key="3">
    <source>
        <dbReference type="Proteomes" id="UP000231252"/>
    </source>
</evidence>
<dbReference type="InterPro" id="IPR027304">
    <property type="entry name" value="Trigger_fact/SurA_dom_sf"/>
</dbReference>
<proteinExistence type="predicted"/>